<feature type="non-terminal residue" evidence="2">
    <location>
        <position position="1"/>
    </location>
</feature>
<dbReference type="Proteomes" id="UP001620461">
    <property type="component" value="Unassembled WGS sequence"/>
</dbReference>
<feature type="region of interest" description="Disordered" evidence="1">
    <location>
        <begin position="105"/>
        <end position="140"/>
    </location>
</feature>
<evidence type="ECO:0000313" key="3">
    <source>
        <dbReference type="Proteomes" id="UP001620461"/>
    </source>
</evidence>
<accession>A0ABW8JMD2</accession>
<feature type="non-terminal residue" evidence="2">
    <location>
        <position position="140"/>
    </location>
</feature>
<reference evidence="2 3" key="1">
    <citation type="submission" date="2020-10" db="EMBL/GenBank/DDBJ databases">
        <title>Phylogeny of dyella-like bacteria.</title>
        <authorList>
            <person name="Fu J."/>
        </authorList>
    </citation>
    <scope>NUCLEOTIDE SEQUENCE [LARGE SCALE GENOMIC DNA]</scope>
    <source>
        <strain evidence="2 3">JP1</strain>
    </source>
</reference>
<dbReference type="EMBL" id="JADIKJ010000076">
    <property type="protein sequence ID" value="MFK2902283.1"/>
    <property type="molecule type" value="Genomic_DNA"/>
</dbReference>
<gene>
    <name evidence="2" type="ORF">ISP15_18300</name>
</gene>
<organism evidence="2 3">
    <name type="scientific">Dyella jejuensis</name>
    <dbReference type="NCBI Taxonomy" id="1432009"/>
    <lineage>
        <taxon>Bacteria</taxon>
        <taxon>Pseudomonadati</taxon>
        <taxon>Pseudomonadota</taxon>
        <taxon>Gammaproteobacteria</taxon>
        <taxon>Lysobacterales</taxon>
        <taxon>Rhodanobacteraceae</taxon>
        <taxon>Dyella</taxon>
    </lineage>
</organism>
<dbReference type="RefSeq" id="WP_404549444.1">
    <property type="nucleotide sequence ID" value="NZ_JADIKJ010000076.1"/>
</dbReference>
<evidence type="ECO:0000256" key="1">
    <source>
        <dbReference type="SAM" id="MobiDB-lite"/>
    </source>
</evidence>
<protein>
    <submittedName>
        <fullName evidence="2">Uncharacterized protein</fullName>
    </submittedName>
</protein>
<keyword evidence="3" id="KW-1185">Reference proteome</keyword>
<feature type="compositionally biased region" description="Polar residues" evidence="1">
    <location>
        <begin position="117"/>
        <end position="127"/>
    </location>
</feature>
<name>A0ABW8JMD2_9GAMM</name>
<evidence type="ECO:0000313" key="2">
    <source>
        <dbReference type="EMBL" id="MFK2902283.1"/>
    </source>
</evidence>
<proteinExistence type="predicted"/>
<comment type="caution">
    <text evidence="2">The sequence shown here is derived from an EMBL/GenBank/DDBJ whole genome shotgun (WGS) entry which is preliminary data.</text>
</comment>
<sequence>INADTGSTIQISNDGGSSYLDTINANGDAGITLDAGSSLDLVGSGNVVTAANGDQITATDNTIDANNASLTLIDSGAADIVDGTALSITSNSSALTLDGTGITLSGTKDTDELGDGSSVTETASGNTLDMDAGSTLDDTS</sequence>